<comment type="caution">
    <text evidence="1">The sequence shown here is derived from an EMBL/GenBank/DDBJ whole genome shotgun (WGS) entry which is preliminary data.</text>
</comment>
<name>A0A147KC32_9BACI</name>
<gene>
    <name evidence="1" type="ORF">Q75_01380</name>
</gene>
<dbReference type="AlphaFoldDB" id="A0A147KC32"/>
<keyword evidence="2" id="KW-1185">Reference proteome</keyword>
<evidence type="ECO:0000313" key="2">
    <source>
        <dbReference type="Proteomes" id="UP000074108"/>
    </source>
</evidence>
<sequence>MNSNQKNRTIAGTDIDEVKRLNNQSGLTYNQVVEKMERELKEKGNAR</sequence>
<dbReference type="STRING" id="1150625.Q75_01380"/>
<protein>
    <submittedName>
        <fullName evidence="1">DNA mismatch repair protein MutT</fullName>
    </submittedName>
</protein>
<reference evidence="1 2" key="1">
    <citation type="journal article" date="2016" name="Front. Microbiol.">
        <title>Microevolution Analysis of Bacillus coahuilensis Unveils Differences in Phosphorus Acquisition Strategies and Their Regulation.</title>
        <authorList>
            <person name="Gomez-Lunar Z."/>
            <person name="Hernandez-Gonzalez I."/>
            <person name="Rodriguez-Torres M.D."/>
            <person name="Souza V."/>
            <person name="Olmedo-Alvarez G."/>
        </authorList>
    </citation>
    <scope>NUCLEOTIDE SEQUENCE [LARGE SCALE GENOMIC DNA]</scope>
    <source>
        <strain evidence="2">p1.1.43</strain>
    </source>
</reference>
<proteinExistence type="predicted"/>
<evidence type="ECO:0000313" key="1">
    <source>
        <dbReference type="EMBL" id="KUP09117.1"/>
    </source>
</evidence>
<accession>A0A147KC32</accession>
<dbReference type="EMBL" id="LDYG01000003">
    <property type="protein sequence ID" value="KUP09117.1"/>
    <property type="molecule type" value="Genomic_DNA"/>
</dbReference>
<dbReference type="Proteomes" id="UP000074108">
    <property type="component" value="Unassembled WGS sequence"/>
</dbReference>
<organism evidence="1 2">
    <name type="scientific">Bacillus coahuilensis p1.1.43</name>
    <dbReference type="NCBI Taxonomy" id="1150625"/>
    <lineage>
        <taxon>Bacteria</taxon>
        <taxon>Bacillati</taxon>
        <taxon>Bacillota</taxon>
        <taxon>Bacilli</taxon>
        <taxon>Bacillales</taxon>
        <taxon>Bacillaceae</taxon>
        <taxon>Bacillus</taxon>
    </lineage>
</organism>
<dbReference type="RefSeq" id="WP_059282022.1">
    <property type="nucleotide sequence ID" value="NZ_LDYG01000003.1"/>
</dbReference>
<dbReference type="PATRIC" id="fig|1150625.3.peg.289"/>